<proteinExistence type="predicted"/>
<feature type="non-terminal residue" evidence="1">
    <location>
        <position position="1"/>
    </location>
</feature>
<dbReference type="EMBL" id="RXPE01000020">
    <property type="protein sequence ID" value="RTR25931.1"/>
    <property type="molecule type" value="Genomic_DNA"/>
</dbReference>
<dbReference type="Proteomes" id="UP000277766">
    <property type="component" value="Unassembled WGS sequence"/>
</dbReference>
<evidence type="ECO:0000313" key="1">
    <source>
        <dbReference type="EMBL" id="RTR25931.1"/>
    </source>
</evidence>
<name>A0A3S0JNX4_9DEIO</name>
<reference evidence="1 2" key="1">
    <citation type="submission" date="2018-12" db="EMBL/GenBank/DDBJ databases">
        <title>Deinococcus radiophilus ATCC 27603 genome sequencing and assembly.</title>
        <authorList>
            <person name="Maclea K.S."/>
            <person name="Maynard C.R."/>
        </authorList>
    </citation>
    <scope>NUCLEOTIDE SEQUENCE [LARGE SCALE GENOMIC DNA]</scope>
    <source>
        <strain evidence="1 2">ATCC 27603</strain>
    </source>
</reference>
<accession>A0A3S0JNX4</accession>
<sequence length="85" mass="9103">ALLQPLGSSQAPLLKLGTRILVRLPFHGPWSLAAHTCAAINSNPVRRNAVVSEPTIAWQTHRGLSALPYTSPGIKVAASSQRNIR</sequence>
<organism evidence="1 2">
    <name type="scientific">Deinococcus radiophilus</name>
    <dbReference type="NCBI Taxonomy" id="32062"/>
    <lineage>
        <taxon>Bacteria</taxon>
        <taxon>Thermotogati</taxon>
        <taxon>Deinococcota</taxon>
        <taxon>Deinococci</taxon>
        <taxon>Deinococcales</taxon>
        <taxon>Deinococcaceae</taxon>
        <taxon>Deinococcus</taxon>
    </lineage>
</organism>
<dbReference type="AlphaFoldDB" id="A0A3S0JNX4"/>
<keyword evidence="2" id="KW-1185">Reference proteome</keyword>
<protein>
    <submittedName>
        <fullName evidence="1">Uncharacterized protein</fullName>
    </submittedName>
</protein>
<gene>
    <name evidence="1" type="ORF">EJ104_09505</name>
</gene>
<comment type="caution">
    <text evidence="1">The sequence shown here is derived from an EMBL/GenBank/DDBJ whole genome shotgun (WGS) entry which is preliminary data.</text>
</comment>
<evidence type="ECO:0000313" key="2">
    <source>
        <dbReference type="Proteomes" id="UP000277766"/>
    </source>
</evidence>